<feature type="compositionally biased region" description="Acidic residues" evidence="2">
    <location>
        <begin position="809"/>
        <end position="820"/>
    </location>
</feature>
<reference evidence="3" key="1">
    <citation type="submission" date="2023-07" db="EMBL/GenBank/DDBJ databases">
        <title>Black Yeasts Isolated from many extreme environments.</title>
        <authorList>
            <person name="Coleine C."/>
            <person name="Stajich J.E."/>
            <person name="Selbmann L."/>
        </authorList>
    </citation>
    <scope>NUCLEOTIDE SEQUENCE</scope>
    <source>
        <strain evidence="3">CCFEE 5485</strain>
    </source>
</reference>
<dbReference type="AlphaFoldDB" id="A0AAE0WMP1"/>
<feature type="compositionally biased region" description="Basic residues" evidence="2">
    <location>
        <begin position="493"/>
        <end position="504"/>
    </location>
</feature>
<feature type="compositionally biased region" description="Polar residues" evidence="2">
    <location>
        <begin position="49"/>
        <end position="76"/>
    </location>
</feature>
<name>A0AAE0WMP1_9PEZI</name>
<feature type="compositionally biased region" description="Basic residues" evidence="2">
    <location>
        <begin position="527"/>
        <end position="537"/>
    </location>
</feature>
<dbReference type="EMBL" id="JAUTXT010000019">
    <property type="protein sequence ID" value="KAK3674571.1"/>
    <property type="molecule type" value="Genomic_DNA"/>
</dbReference>
<feature type="coiled-coil region" evidence="1">
    <location>
        <begin position="150"/>
        <end position="177"/>
    </location>
</feature>
<feature type="region of interest" description="Disordered" evidence="2">
    <location>
        <begin position="788"/>
        <end position="862"/>
    </location>
</feature>
<feature type="region of interest" description="Disordered" evidence="2">
    <location>
        <begin position="901"/>
        <end position="925"/>
    </location>
</feature>
<proteinExistence type="predicted"/>
<keyword evidence="1" id="KW-0175">Coiled coil</keyword>
<feature type="region of interest" description="Disordered" evidence="2">
    <location>
        <begin position="1"/>
        <end position="76"/>
    </location>
</feature>
<evidence type="ECO:0008006" key="5">
    <source>
        <dbReference type="Google" id="ProtNLM"/>
    </source>
</evidence>
<dbReference type="Pfam" id="PF09421">
    <property type="entry name" value="FRQ"/>
    <property type="match status" value="1"/>
</dbReference>
<feature type="region of interest" description="Disordered" evidence="2">
    <location>
        <begin position="385"/>
        <end position="414"/>
    </location>
</feature>
<dbReference type="InterPro" id="IPR018554">
    <property type="entry name" value="FRQ"/>
</dbReference>
<dbReference type="GO" id="GO:0005737">
    <property type="term" value="C:cytoplasm"/>
    <property type="evidence" value="ECO:0007669"/>
    <property type="project" value="InterPro"/>
</dbReference>
<sequence length="956" mass="104283">MTSETGPAVNPRRVAAQHSVSLLHGNLKQPARNESSEWSSGGNPLNLASVGTSNSSLPSSLQPFGQVSSGESSNVQEWFEKSNNAVCDQAAPFKDESPFFMRQSESSHEPASPALRYVDDNDGAPSPPFPAALMHLGTEGSSTDDFRGVIDDLTIENKRLKKRLRRYEKLHDSHLKDEKLFEVRIHGLPPHKKRELEETLRKFATGLGQQGQFPANGYEGLLPMPAAQKTTSSQASLLNDSAYASMSASGQGGSSGPSSDTMYKRIKTSAASRHQNIHSYLHHIPGGLLPPPNPATMTERAKKKLVVRRLEQIFAGKGAPVTGHQQPMQQQEVSHMAARADRSALEASGGRARQEGVREAHIMSQDHEDAKQESPTELLAAMKSQAATIREQDSAGESPAHTATEQRPTRPLDLDPQRAQIPADNVAYFRNLGFSPPEPDSRRTPEEGHGWLYLNLLINLAQLHTINVTMEYVQNAISEYSDRFEIPQDGRKVRWKGHQRKNKRHGNDGSGESAEQTNNASEDQSPRKRAKLSHRTGGHGTTWAPRHLSGAATSRSANESNRHTYTPLFSHREGSDGSCDSSTDQDDNSSPFPTANAGDSSMMTRSGIRTTTTRAKTIKDDGPITFYNDTRFCTDLSSERNPGDIRNAPAYVAFSAHPLGGLQNSPTIFAERRGPLHTTSKLPEPVDLDDDPIPENMEINFAESSPSASTGLGKQRTPIKDLHLEVTGMGGVWPADHFQVDVQAHHVRPTQPMTRYTPALPPKLAGLLRGDRPKRVAVQHQVISSSTKVLPPTELPPALGYMPFANDYHDDDDSDTDDNETSVSPDSPHAEPRSPAPQPLDMYLGESDEEADEDDDSDMESDTSVDFLAQARQMDPDSIRAKEREYDLQVAEHLAEEIPAGSSAATAGGGSGFASPADGVERAEYRRGKQEVRAVATAAALQRATEGNEAIFGMRQ</sequence>
<evidence type="ECO:0000313" key="4">
    <source>
        <dbReference type="Proteomes" id="UP001274830"/>
    </source>
</evidence>
<keyword evidence="4" id="KW-1185">Reference proteome</keyword>
<feature type="compositionally biased region" description="Acidic residues" evidence="2">
    <location>
        <begin position="846"/>
        <end position="862"/>
    </location>
</feature>
<feature type="compositionally biased region" description="Polar residues" evidence="2">
    <location>
        <begin position="32"/>
        <end position="43"/>
    </location>
</feature>
<dbReference type="GO" id="GO:0006355">
    <property type="term" value="P:regulation of DNA-templated transcription"/>
    <property type="evidence" value="ECO:0007669"/>
    <property type="project" value="InterPro"/>
</dbReference>
<dbReference type="GO" id="GO:0007623">
    <property type="term" value="P:circadian rhythm"/>
    <property type="evidence" value="ECO:0007669"/>
    <property type="project" value="InterPro"/>
</dbReference>
<feature type="region of interest" description="Disordered" evidence="2">
    <location>
        <begin position="491"/>
        <end position="610"/>
    </location>
</feature>
<evidence type="ECO:0000313" key="3">
    <source>
        <dbReference type="EMBL" id="KAK3674571.1"/>
    </source>
</evidence>
<protein>
    <recommendedName>
        <fullName evidence="5">Frequency clock protein</fullName>
    </recommendedName>
</protein>
<evidence type="ECO:0000256" key="2">
    <source>
        <dbReference type="SAM" id="MobiDB-lite"/>
    </source>
</evidence>
<dbReference type="Proteomes" id="UP001274830">
    <property type="component" value="Unassembled WGS sequence"/>
</dbReference>
<dbReference type="GO" id="GO:0005634">
    <property type="term" value="C:nucleus"/>
    <property type="evidence" value="ECO:0007669"/>
    <property type="project" value="InterPro"/>
</dbReference>
<gene>
    <name evidence="3" type="ORF">LTR78_005657</name>
</gene>
<feature type="compositionally biased region" description="Polar residues" evidence="2">
    <location>
        <begin position="513"/>
        <end position="523"/>
    </location>
</feature>
<organism evidence="3 4">
    <name type="scientific">Recurvomyces mirabilis</name>
    <dbReference type="NCBI Taxonomy" id="574656"/>
    <lineage>
        <taxon>Eukaryota</taxon>
        <taxon>Fungi</taxon>
        <taxon>Dikarya</taxon>
        <taxon>Ascomycota</taxon>
        <taxon>Pezizomycotina</taxon>
        <taxon>Dothideomycetes</taxon>
        <taxon>Dothideomycetidae</taxon>
        <taxon>Mycosphaerellales</taxon>
        <taxon>Teratosphaeriaceae</taxon>
        <taxon>Recurvomyces</taxon>
    </lineage>
</organism>
<comment type="caution">
    <text evidence="3">The sequence shown here is derived from an EMBL/GenBank/DDBJ whole genome shotgun (WGS) entry which is preliminary data.</text>
</comment>
<feature type="compositionally biased region" description="Polar residues" evidence="2">
    <location>
        <begin position="578"/>
        <end position="604"/>
    </location>
</feature>
<evidence type="ECO:0000256" key="1">
    <source>
        <dbReference type="SAM" id="Coils"/>
    </source>
</evidence>
<accession>A0AAE0WMP1</accession>